<feature type="region of interest" description="Disordered" evidence="1">
    <location>
        <begin position="176"/>
        <end position="200"/>
    </location>
</feature>
<accession>A0AAV4Q0R7</accession>
<gene>
    <name evidence="2" type="ORF">CEXT_111781</name>
</gene>
<organism evidence="2 3">
    <name type="scientific">Caerostris extrusa</name>
    <name type="common">Bark spider</name>
    <name type="synonym">Caerostris bankana</name>
    <dbReference type="NCBI Taxonomy" id="172846"/>
    <lineage>
        <taxon>Eukaryota</taxon>
        <taxon>Metazoa</taxon>
        <taxon>Ecdysozoa</taxon>
        <taxon>Arthropoda</taxon>
        <taxon>Chelicerata</taxon>
        <taxon>Arachnida</taxon>
        <taxon>Araneae</taxon>
        <taxon>Araneomorphae</taxon>
        <taxon>Entelegynae</taxon>
        <taxon>Araneoidea</taxon>
        <taxon>Araneidae</taxon>
        <taxon>Caerostris</taxon>
    </lineage>
</organism>
<keyword evidence="3" id="KW-1185">Reference proteome</keyword>
<evidence type="ECO:0000313" key="3">
    <source>
        <dbReference type="Proteomes" id="UP001054945"/>
    </source>
</evidence>
<proteinExistence type="predicted"/>
<dbReference type="AlphaFoldDB" id="A0AAV4Q0R7"/>
<dbReference type="EMBL" id="BPLR01005485">
    <property type="protein sequence ID" value="GIY02716.1"/>
    <property type="molecule type" value="Genomic_DNA"/>
</dbReference>
<reference evidence="2 3" key="1">
    <citation type="submission" date="2021-06" db="EMBL/GenBank/DDBJ databases">
        <title>Caerostris extrusa draft genome.</title>
        <authorList>
            <person name="Kono N."/>
            <person name="Arakawa K."/>
        </authorList>
    </citation>
    <scope>NUCLEOTIDE SEQUENCE [LARGE SCALE GENOMIC DNA]</scope>
</reference>
<sequence length="200" mass="23161">METELTRENWRLQQETPGPRKTLKGEWGVESIGTSTKWDPEARIKEKRVWKNLESLFFNSICFPRSFLKKPKVVELSIQVRLPLAKNTPRAANPFGSIFQAASGAHLLHLPHPNHPAGMYRREQKIRFKKIRTKTSPQGHRNSLSPHPGFGGGYFPDGNRLSDIWVETDLTRENWRLQPENPGPRKHLRRVGCRIDRDIQ</sequence>
<dbReference type="Proteomes" id="UP001054945">
    <property type="component" value="Unassembled WGS sequence"/>
</dbReference>
<name>A0AAV4Q0R7_CAEEX</name>
<evidence type="ECO:0000256" key="1">
    <source>
        <dbReference type="SAM" id="MobiDB-lite"/>
    </source>
</evidence>
<protein>
    <submittedName>
        <fullName evidence="2">Uncharacterized protein</fullName>
    </submittedName>
</protein>
<comment type="caution">
    <text evidence="2">The sequence shown here is derived from an EMBL/GenBank/DDBJ whole genome shotgun (WGS) entry which is preliminary data.</text>
</comment>
<evidence type="ECO:0000313" key="2">
    <source>
        <dbReference type="EMBL" id="GIY02716.1"/>
    </source>
</evidence>